<dbReference type="InterPro" id="IPR051453">
    <property type="entry name" value="MBL_Glyoxalase_II"/>
</dbReference>
<evidence type="ECO:0000256" key="1">
    <source>
        <dbReference type="ARBA" id="ARBA00001947"/>
    </source>
</evidence>
<organism evidence="7">
    <name type="scientific">marine metagenome</name>
    <dbReference type="NCBI Taxonomy" id="408172"/>
    <lineage>
        <taxon>unclassified sequences</taxon>
        <taxon>metagenomes</taxon>
        <taxon>ecological metagenomes</taxon>
    </lineage>
</organism>
<accession>A0A383D0S3</accession>
<feature type="non-terminal residue" evidence="7">
    <location>
        <position position="1"/>
    </location>
</feature>
<dbReference type="AlphaFoldDB" id="A0A383D0S3"/>
<evidence type="ECO:0000256" key="2">
    <source>
        <dbReference type="ARBA" id="ARBA00022723"/>
    </source>
</evidence>
<keyword evidence="3" id="KW-0378">Hydrolase</keyword>
<name>A0A383D0S3_9ZZZZ</name>
<dbReference type="Pfam" id="PF00753">
    <property type="entry name" value="Lactamase_B"/>
    <property type="match status" value="1"/>
</dbReference>
<dbReference type="PANTHER" id="PTHR46233">
    <property type="entry name" value="HYDROXYACYLGLUTATHIONE HYDROLASE GLOC"/>
    <property type="match status" value="1"/>
</dbReference>
<evidence type="ECO:0000256" key="3">
    <source>
        <dbReference type="ARBA" id="ARBA00022801"/>
    </source>
</evidence>
<dbReference type="GO" id="GO:0046872">
    <property type="term" value="F:metal ion binding"/>
    <property type="evidence" value="ECO:0007669"/>
    <property type="project" value="UniProtKB-KW"/>
</dbReference>
<dbReference type="EMBL" id="UINC01213337">
    <property type="protein sequence ID" value="SVE38062.1"/>
    <property type="molecule type" value="Genomic_DNA"/>
</dbReference>
<protein>
    <recommendedName>
        <fullName evidence="6">Metallo-beta-lactamase domain-containing protein</fullName>
    </recommendedName>
</protein>
<comment type="cofactor">
    <cofactor evidence="1">
        <name>Zn(2+)</name>
        <dbReference type="ChEBI" id="CHEBI:29105"/>
    </cofactor>
</comment>
<keyword evidence="4" id="KW-0862">Zinc</keyword>
<evidence type="ECO:0000256" key="4">
    <source>
        <dbReference type="ARBA" id="ARBA00022833"/>
    </source>
</evidence>
<feature type="domain" description="Metallo-beta-lactamase" evidence="6">
    <location>
        <begin position="7"/>
        <end position="161"/>
    </location>
</feature>
<dbReference type="CDD" id="cd06262">
    <property type="entry name" value="metallo-hydrolase-like_MBL-fold"/>
    <property type="match status" value="1"/>
</dbReference>
<feature type="compositionally biased region" description="Basic and acidic residues" evidence="5">
    <location>
        <begin position="161"/>
        <end position="178"/>
    </location>
</feature>
<dbReference type="InterPro" id="IPR036866">
    <property type="entry name" value="RibonucZ/Hydroxyglut_hydro"/>
</dbReference>
<gene>
    <name evidence="7" type="ORF">METZ01_LOCUS490916</name>
</gene>
<evidence type="ECO:0000313" key="7">
    <source>
        <dbReference type="EMBL" id="SVE38062.1"/>
    </source>
</evidence>
<dbReference type="InterPro" id="IPR001279">
    <property type="entry name" value="Metallo-B-lactamas"/>
</dbReference>
<dbReference type="GO" id="GO:0016787">
    <property type="term" value="F:hydrolase activity"/>
    <property type="evidence" value="ECO:0007669"/>
    <property type="project" value="UniProtKB-KW"/>
</dbReference>
<keyword evidence="2" id="KW-0479">Metal-binding</keyword>
<evidence type="ECO:0000259" key="6">
    <source>
        <dbReference type="SMART" id="SM00849"/>
    </source>
</evidence>
<dbReference type="SMART" id="SM00849">
    <property type="entry name" value="Lactamase_B"/>
    <property type="match status" value="1"/>
</dbReference>
<feature type="region of interest" description="Disordered" evidence="5">
    <location>
        <begin position="155"/>
        <end position="178"/>
    </location>
</feature>
<reference evidence="7" key="1">
    <citation type="submission" date="2018-05" db="EMBL/GenBank/DDBJ databases">
        <authorList>
            <person name="Lanie J.A."/>
            <person name="Ng W.-L."/>
            <person name="Kazmierczak K.M."/>
            <person name="Andrzejewski T.M."/>
            <person name="Davidsen T.M."/>
            <person name="Wayne K.J."/>
            <person name="Tettelin H."/>
            <person name="Glass J.I."/>
            <person name="Rusch D."/>
            <person name="Podicherti R."/>
            <person name="Tsui H.-C.T."/>
            <person name="Winkler M.E."/>
        </authorList>
    </citation>
    <scope>NUCLEOTIDE SEQUENCE</scope>
</reference>
<sequence length="178" mass="20053">IDPGDDADKIIEIAKDFKVRYLVHTHCHLDHISGTRKVADATGAKVLIHEQDRPLYENLPEQARAFGWDVGDPAPIDETFTDSDVIRFGKHELEILHTPGHTPGSCCFRVADQGLVFSGDTLFQRSIGRTDLWGGNYEQELESIRSKLFSLDPDTLVHPGHGPDTRIREEKEQNPFLQ</sequence>
<dbReference type="SUPFAM" id="SSF56281">
    <property type="entry name" value="Metallo-hydrolase/oxidoreductase"/>
    <property type="match status" value="1"/>
</dbReference>
<evidence type="ECO:0000256" key="5">
    <source>
        <dbReference type="SAM" id="MobiDB-lite"/>
    </source>
</evidence>
<dbReference type="PANTHER" id="PTHR46233:SF3">
    <property type="entry name" value="HYDROXYACYLGLUTATHIONE HYDROLASE GLOC"/>
    <property type="match status" value="1"/>
</dbReference>
<proteinExistence type="predicted"/>
<dbReference type="Gene3D" id="3.60.15.10">
    <property type="entry name" value="Ribonuclease Z/Hydroxyacylglutathione hydrolase-like"/>
    <property type="match status" value="1"/>
</dbReference>